<protein>
    <submittedName>
        <fullName evidence="1">Uncharacterized protein</fullName>
    </submittedName>
</protein>
<proteinExistence type="predicted"/>
<dbReference type="InParanoid" id="A0A1X7U695"/>
<accession>A0A1X7U695</accession>
<dbReference type="PANTHER" id="PTHR31751">
    <property type="entry name" value="SI:CH211-108C17.2-RELATED-RELATED"/>
    <property type="match status" value="1"/>
</dbReference>
<evidence type="ECO:0000313" key="1">
    <source>
        <dbReference type="EnsemblMetazoa" id="Aqu2.1.23178_001"/>
    </source>
</evidence>
<dbReference type="EnsemblMetazoa" id="Aqu2.1.23178_001">
    <property type="protein sequence ID" value="Aqu2.1.23178_001"/>
    <property type="gene ID" value="Aqu2.1.23178"/>
</dbReference>
<organism evidence="1">
    <name type="scientific">Amphimedon queenslandica</name>
    <name type="common">Sponge</name>
    <dbReference type="NCBI Taxonomy" id="400682"/>
    <lineage>
        <taxon>Eukaryota</taxon>
        <taxon>Metazoa</taxon>
        <taxon>Porifera</taxon>
        <taxon>Demospongiae</taxon>
        <taxon>Heteroscleromorpha</taxon>
        <taxon>Haplosclerida</taxon>
        <taxon>Niphatidae</taxon>
        <taxon>Amphimedon</taxon>
    </lineage>
</organism>
<reference evidence="1" key="1">
    <citation type="submission" date="2017-05" db="UniProtKB">
        <authorList>
            <consortium name="EnsemblMetazoa"/>
        </authorList>
    </citation>
    <scope>IDENTIFICATION</scope>
</reference>
<dbReference type="PANTHER" id="PTHR31751:SF42">
    <property type="entry name" value="PROTEIN CBG10204"/>
    <property type="match status" value="1"/>
</dbReference>
<sequence length="164" mass="18552">GSLPEQALHILNHFGCSTITPRNFFRHQDSYLLPAIFRVWDHYQQAFISQFSSENTALVLGGDGRADSPGHCAKYGSYTLIELNQNIVLDIQLVQKKLLALAKQKDCEVIGDWTKSIINHLYWCAMSSPSNLSSSPDLIRDKWVSVVNHMHNKYCHTGTFKKCA</sequence>
<dbReference type="AlphaFoldDB" id="A0A1X7U695"/>
<name>A0A1X7U695_AMPQE</name>